<dbReference type="GO" id="GO:0005886">
    <property type="term" value="C:plasma membrane"/>
    <property type="evidence" value="ECO:0007669"/>
    <property type="project" value="UniProtKB-SubCell"/>
</dbReference>
<dbReference type="EMBL" id="PHFL01000030">
    <property type="protein sequence ID" value="RFM24699.1"/>
    <property type="molecule type" value="Genomic_DNA"/>
</dbReference>
<evidence type="ECO:0000313" key="11">
    <source>
        <dbReference type="Proteomes" id="UP000266389"/>
    </source>
</evidence>
<dbReference type="GO" id="GO:0006605">
    <property type="term" value="P:protein targeting"/>
    <property type="evidence" value="ECO:0007669"/>
    <property type="project" value="UniProtKB-UniRule"/>
</dbReference>
<dbReference type="GO" id="GO:0008320">
    <property type="term" value="F:protein transmembrane transporter activity"/>
    <property type="evidence" value="ECO:0007669"/>
    <property type="project" value="UniProtKB-UniRule"/>
</dbReference>
<dbReference type="NCBIfam" id="TIGR00964">
    <property type="entry name" value="secE_bact"/>
    <property type="match status" value="1"/>
</dbReference>
<dbReference type="PROSITE" id="PS01067">
    <property type="entry name" value="SECE_SEC61G"/>
    <property type="match status" value="1"/>
</dbReference>
<accession>A0A395M1L8</accession>
<evidence type="ECO:0000256" key="8">
    <source>
        <dbReference type="ARBA" id="ARBA00023136"/>
    </source>
</evidence>
<dbReference type="PANTHER" id="PTHR33910:SF1">
    <property type="entry name" value="PROTEIN TRANSLOCASE SUBUNIT SECE"/>
    <property type="match status" value="1"/>
</dbReference>
<sequence>MAEGKTSITARVIGYYNDVVSEMKKVTWPSQEEVKESTLVVLTVCGILVLGTFIVDEALGFLIKKLVSLF</sequence>
<keyword evidence="2 9" id="KW-0813">Transport</keyword>
<keyword evidence="4 9" id="KW-0812">Transmembrane</keyword>
<feature type="transmembrane region" description="Helical" evidence="9">
    <location>
        <begin position="39"/>
        <end position="63"/>
    </location>
</feature>
<evidence type="ECO:0000256" key="9">
    <source>
        <dbReference type="HAMAP-Rule" id="MF_00422"/>
    </source>
</evidence>
<comment type="function">
    <text evidence="9">Essential subunit of the Sec protein translocation channel SecYEG. Clamps together the 2 halves of SecY. May contact the channel plug during translocation.</text>
</comment>
<evidence type="ECO:0000256" key="5">
    <source>
        <dbReference type="ARBA" id="ARBA00022927"/>
    </source>
</evidence>
<dbReference type="AlphaFoldDB" id="A0A395M1L8"/>
<proteinExistence type="inferred from homology"/>
<dbReference type="InterPro" id="IPR001901">
    <property type="entry name" value="Translocase_SecE/Sec61-g"/>
</dbReference>
<evidence type="ECO:0000256" key="2">
    <source>
        <dbReference type="ARBA" id="ARBA00022448"/>
    </source>
</evidence>
<dbReference type="GO" id="GO:0065002">
    <property type="term" value="P:intracellular protein transmembrane transport"/>
    <property type="evidence" value="ECO:0007669"/>
    <property type="project" value="UniProtKB-UniRule"/>
</dbReference>
<keyword evidence="8 9" id="KW-0472">Membrane</keyword>
<evidence type="ECO:0000256" key="4">
    <source>
        <dbReference type="ARBA" id="ARBA00022692"/>
    </source>
</evidence>
<dbReference type="GO" id="GO:0009306">
    <property type="term" value="P:protein secretion"/>
    <property type="evidence" value="ECO:0007669"/>
    <property type="project" value="UniProtKB-UniRule"/>
</dbReference>
<evidence type="ECO:0000256" key="3">
    <source>
        <dbReference type="ARBA" id="ARBA00022475"/>
    </source>
</evidence>
<dbReference type="Pfam" id="PF00584">
    <property type="entry name" value="SecE"/>
    <property type="match status" value="1"/>
</dbReference>
<keyword evidence="7 9" id="KW-0811">Translocation</keyword>
<comment type="subcellular location">
    <subcellularLocation>
        <location evidence="9">Cell membrane</location>
        <topology evidence="9">Single-pass membrane protein</topology>
    </subcellularLocation>
    <subcellularLocation>
        <location evidence="1">Membrane</location>
    </subcellularLocation>
</comment>
<dbReference type="InterPro" id="IPR005807">
    <property type="entry name" value="SecE_bac"/>
</dbReference>
<dbReference type="GO" id="GO:0043952">
    <property type="term" value="P:protein transport by the Sec complex"/>
    <property type="evidence" value="ECO:0007669"/>
    <property type="project" value="UniProtKB-UniRule"/>
</dbReference>
<evidence type="ECO:0000313" key="10">
    <source>
        <dbReference type="EMBL" id="RFM24699.1"/>
    </source>
</evidence>
<protein>
    <recommendedName>
        <fullName evidence="9">Protein translocase subunit SecE</fullName>
    </recommendedName>
</protein>
<dbReference type="Gene3D" id="1.20.5.1030">
    <property type="entry name" value="Preprotein translocase secy subunit"/>
    <property type="match status" value="1"/>
</dbReference>
<organism evidence="10 11">
    <name type="scientific">Candidatus Thermochlorobacter aerophilus</name>
    <dbReference type="NCBI Taxonomy" id="1868324"/>
    <lineage>
        <taxon>Bacteria</taxon>
        <taxon>Pseudomonadati</taxon>
        <taxon>Chlorobiota</taxon>
        <taxon>Chlorobiia</taxon>
        <taxon>Chlorobiales</taxon>
        <taxon>Candidatus Thermochlorobacteriaceae</taxon>
        <taxon>Candidatus Thermochlorobacter</taxon>
    </lineage>
</organism>
<comment type="similarity">
    <text evidence="9">Belongs to the SecE/SEC61-gamma family.</text>
</comment>
<evidence type="ECO:0000256" key="6">
    <source>
        <dbReference type="ARBA" id="ARBA00022989"/>
    </source>
</evidence>
<dbReference type="Proteomes" id="UP000266389">
    <property type="component" value="Unassembled WGS sequence"/>
</dbReference>
<comment type="caution">
    <text evidence="10">The sequence shown here is derived from an EMBL/GenBank/DDBJ whole genome shotgun (WGS) entry which is preliminary data.</text>
</comment>
<dbReference type="PANTHER" id="PTHR33910">
    <property type="entry name" value="PROTEIN TRANSLOCASE SUBUNIT SECE"/>
    <property type="match status" value="1"/>
</dbReference>
<keyword evidence="6 9" id="KW-1133">Transmembrane helix</keyword>
<evidence type="ECO:0000256" key="1">
    <source>
        <dbReference type="ARBA" id="ARBA00004370"/>
    </source>
</evidence>
<dbReference type="InterPro" id="IPR038379">
    <property type="entry name" value="SecE_sf"/>
</dbReference>
<reference evidence="10 11" key="1">
    <citation type="journal article" date="2011" name="ISME J.">
        <title>Community ecology of hot spring cyanobacterial mats: predominant populations and their functional potential.</title>
        <authorList>
            <person name="Klatt C.G."/>
            <person name="Wood J.M."/>
            <person name="Rusch D.B."/>
            <person name="Bateson M.M."/>
            <person name="Hamamura N."/>
            <person name="Heidelberg J.F."/>
            <person name="Grossman A.R."/>
            <person name="Bhaya D."/>
            <person name="Cohan F.M."/>
            <person name="Kuhl M."/>
            <person name="Bryant D.A."/>
            <person name="Ward D.M."/>
        </authorList>
    </citation>
    <scope>NUCLEOTIDE SEQUENCE [LARGE SCALE GENOMIC DNA]</scope>
    <source>
        <strain evidence="10">OS</strain>
    </source>
</reference>
<keyword evidence="3 9" id="KW-1003">Cell membrane</keyword>
<comment type="subunit">
    <text evidence="9">Component of the Sec protein translocase complex. Heterotrimer consisting of SecY, SecE and SecG subunits. The heterotrimers can form oligomers, although 1 heterotrimer is thought to be able to translocate proteins. Interacts with the ribosome. Interacts with SecDF, and other proteins may be involved. Interacts with SecA.</text>
</comment>
<gene>
    <name evidence="9 10" type="primary">secE</name>
    <name evidence="10" type="ORF">D0433_04575</name>
</gene>
<evidence type="ECO:0000256" key="7">
    <source>
        <dbReference type="ARBA" id="ARBA00023010"/>
    </source>
</evidence>
<keyword evidence="5 9" id="KW-0653">Protein transport</keyword>
<name>A0A395M1L8_9BACT</name>
<dbReference type="HAMAP" id="MF_00422">
    <property type="entry name" value="SecE"/>
    <property type="match status" value="1"/>
</dbReference>